<evidence type="ECO:0000313" key="2">
    <source>
        <dbReference type="EMBL" id="ETO10512.1"/>
    </source>
</evidence>
<dbReference type="EMBL" id="ASPP01023429">
    <property type="protein sequence ID" value="ETO10512.1"/>
    <property type="molecule type" value="Genomic_DNA"/>
</dbReference>
<keyword evidence="1" id="KW-1133">Transmembrane helix</keyword>
<keyword evidence="1" id="KW-0472">Membrane</keyword>
<protein>
    <submittedName>
        <fullName evidence="2">Uncharacterized protein</fullName>
    </submittedName>
</protein>
<comment type="caution">
    <text evidence="2">The sequence shown here is derived from an EMBL/GenBank/DDBJ whole genome shotgun (WGS) entry which is preliminary data.</text>
</comment>
<organism evidence="2 3">
    <name type="scientific">Reticulomyxa filosa</name>
    <dbReference type="NCBI Taxonomy" id="46433"/>
    <lineage>
        <taxon>Eukaryota</taxon>
        <taxon>Sar</taxon>
        <taxon>Rhizaria</taxon>
        <taxon>Retaria</taxon>
        <taxon>Foraminifera</taxon>
        <taxon>Monothalamids</taxon>
        <taxon>Reticulomyxidae</taxon>
        <taxon>Reticulomyxa</taxon>
    </lineage>
</organism>
<gene>
    <name evidence="2" type="ORF">RFI_26865</name>
</gene>
<feature type="transmembrane region" description="Helical" evidence="1">
    <location>
        <begin position="86"/>
        <end position="107"/>
    </location>
</feature>
<accession>X6MAL7</accession>
<dbReference type="AlphaFoldDB" id="X6MAL7"/>
<keyword evidence="3" id="KW-1185">Reference proteome</keyword>
<evidence type="ECO:0000313" key="3">
    <source>
        <dbReference type="Proteomes" id="UP000023152"/>
    </source>
</evidence>
<dbReference type="Proteomes" id="UP000023152">
    <property type="component" value="Unassembled WGS sequence"/>
</dbReference>
<name>X6MAL7_RETFI</name>
<keyword evidence="1" id="KW-0812">Transmembrane</keyword>
<evidence type="ECO:0000256" key="1">
    <source>
        <dbReference type="SAM" id="Phobius"/>
    </source>
</evidence>
<sequence length="161" mass="18961">MEQKRLLKIKKKKGMSILFHNNRRFYIGYNERNEFECLKLYIFLYVLYVDKTVIPRLGHDVDIISSVQYDNGDETEPIVMEIAWKVVFVAVFLFAYNAMILSCLVLNCRYVSYHPLVITAGMKRVLRACTHCENDGHYFLDLHAVLEKIRPICLIDWGLYS</sequence>
<reference evidence="2 3" key="1">
    <citation type="journal article" date="2013" name="Curr. Biol.">
        <title>The Genome of the Foraminiferan Reticulomyxa filosa.</title>
        <authorList>
            <person name="Glockner G."/>
            <person name="Hulsmann N."/>
            <person name="Schleicher M."/>
            <person name="Noegel A.A."/>
            <person name="Eichinger L."/>
            <person name="Gallinger C."/>
            <person name="Pawlowski J."/>
            <person name="Sierra R."/>
            <person name="Euteneuer U."/>
            <person name="Pillet L."/>
            <person name="Moustafa A."/>
            <person name="Platzer M."/>
            <person name="Groth M."/>
            <person name="Szafranski K."/>
            <person name="Schliwa M."/>
        </authorList>
    </citation>
    <scope>NUCLEOTIDE SEQUENCE [LARGE SCALE GENOMIC DNA]</scope>
</reference>
<proteinExistence type="predicted"/>